<organism evidence="1 2">
    <name type="scientific">Umbelopsis vinacea</name>
    <dbReference type="NCBI Taxonomy" id="44442"/>
    <lineage>
        <taxon>Eukaryota</taxon>
        <taxon>Fungi</taxon>
        <taxon>Fungi incertae sedis</taxon>
        <taxon>Mucoromycota</taxon>
        <taxon>Mucoromycotina</taxon>
        <taxon>Umbelopsidomycetes</taxon>
        <taxon>Umbelopsidales</taxon>
        <taxon>Umbelopsidaceae</taxon>
        <taxon>Umbelopsis</taxon>
    </lineage>
</organism>
<evidence type="ECO:0000313" key="1">
    <source>
        <dbReference type="EMBL" id="KAG2181647.1"/>
    </source>
</evidence>
<dbReference type="AlphaFoldDB" id="A0A8H7PWH4"/>
<gene>
    <name evidence="1" type="ORF">INT44_008462</name>
</gene>
<evidence type="ECO:0000313" key="2">
    <source>
        <dbReference type="Proteomes" id="UP000612746"/>
    </source>
</evidence>
<dbReference type="EMBL" id="JAEPRA010000008">
    <property type="protein sequence ID" value="KAG2181647.1"/>
    <property type="molecule type" value="Genomic_DNA"/>
</dbReference>
<proteinExistence type="predicted"/>
<dbReference type="OrthoDB" id="2391526at2759"/>
<accession>A0A8H7PWH4</accession>
<keyword evidence="2" id="KW-1185">Reference proteome</keyword>
<dbReference type="Proteomes" id="UP000612746">
    <property type="component" value="Unassembled WGS sequence"/>
</dbReference>
<name>A0A8H7PWH4_9FUNG</name>
<reference evidence="1" key="1">
    <citation type="submission" date="2020-12" db="EMBL/GenBank/DDBJ databases">
        <title>Metabolic potential, ecology and presence of endohyphal bacteria is reflected in genomic diversity of Mucoromycotina.</title>
        <authorList>
            <person name="Muszewska A."/>
            <person name="Okrasinska A."/>
            <person name="Steczkiewicz K."/>
            <person name="Drgas O."/>
            <person name="Orlowska M."/>
            <person name="Perlinska-Lenart U."/>
            <person name="Aleksandrzak-Piekarczyk T."/>
            <person name="Szatraj K."/>
            <person name="Zielenkiewicz U."/>
            <person name="Pilsyk S."/>
            <person name="Malc E."/>
            <person name="Mieczkowski P."/>
            <person name="Kruszewska J.S."/>
            <person name="Biernat P."/>
            <person name="Pawlowska J."/>
        </authorList>
    </citation>
    <scope>NUCLEOTIDE SEQUENCE</scope>
    <source>
        <strain evidence="1">WA0000051536</strain>
    </source>
</reference>
<sequence>MAPPAVDSIPSASNVGSTAATAAIASSPVDILSDYAHRGSQSFSVLLNRYFQALDMLASYKQREAALLALMEQQQDSNALDEETYLPLKDSIKIMRLHIDQAKKLEAKTFLKCFEAVKTEPGWSQEKKVSVLQAMLALGE</sequence>
<protein>
    <submittedName>
        <fullName evidence="1">Uncharacterized protein</fullName>
    </submittedName>
</protein>
<comment type="caution">
    <text evidence="1">The sequence shown here is derived from an EMBL/GenBank/DDBJ whole genome shotgun (WGS) entry which is preliminary data.</text>
</comment>